<organism evidence="1 2">
    <name type="scientific">Pleurodeles waltl</name>
    <name type="common">Iberian ribbed newt</name>
    <dbReference type="NCBI Taxonomy" id="8319"/>
    <lineage>
        <taxon>Eukaryota</taxon>
        <taxon>Metazoa</taxon>
        <taxon>Chordata</taxon>
        <taxon>Craniata</taxon>
        <taxon>Vertebrata</taxon>
        <taxon>Euteleostomi</taxon>
        <taxon>Amphibia</taxon>
        <taxon>Batrachia</taxon>
        <taxon>Caudata</taxon>
        <taxon>Salamandroidea</taxon>
        <taxon>Salamandridae</taxon>
        <taxon>Pleurodelinae</taxon>
        <taxon>Pleurodeles</taxon>
    </lineage>
</organism>
<dbReference type="EMBL" id="JANPWB010000012">
    <property type="protein sequence ID" value="KAJ1113061.1"/>
    <property type="molecule type" value="Genomic_DNA"/>
</dbReference>
<keyword evidence="2" id="KW-1185">Reference proteome</keyword>
<dbReference type="Proteomes" id="UP001066276">
    <property type="component" value="Chromosome 8"/>
</dbReference>
<proteinExistence type="predicted"/>
<gene>
    <name evidence="1" type="ORF">NDU88_001320</name>
</gene>
<comment type="caution">
    <text evidence="1">The sequence shown here is derived from an EMBL/GenBank/DDBJ whole genome shotgun (WGS) entry which is preliminary data.</text>
</comment>
<accession>A0AAV7NAE6</accession>
<evidence type="ECO:0008006" key="3">
    <source>
        <dbReference type="Google" id="ProtNLM"/>
    </source>
</evidence>
<dbReference type="AlphaFoldDB" id="A0AAV7NAE6"/>
<protein>
    <recommendedName>
        <fullName evidence="3">Secreted protein</fullName>
    </recommendedName>
</protein>
<reference evidence="1" key="1">
    <citation type="journal article" date="2022" name="bioRxiv">
        <title>Sequencing and chromosome-scale assembly of the giantPleurodeles waltlgenome.</title>
        <authorList>
            <person name="Brown T."/>
            <person name="Elewa A."/>
            <person name="Iarovenko S."/>
            <person name="Subramanian E."/>
            <person name="Araus A.J."/>
            <person name="Petzold A."/>
            <person name="Susuki M."/>
            <person name="Suzuki K.-i.T."/>
            <person name="Hayashi T."/>
            <person name="Toyoda A."/>
            <person name="Oliveira C."/>
            <person name="Osipova E."/>
            <person name="Leigh N.D."/>
            <person name="Simon A."/>
            <person name="Yun M.H."/>
        </authorList>
    </citation>
    <scope>NUCLEOTIDE SEQUENCE</scope>
    <source>
        <strain evidence="1">20211129_DDA</strain>
        <tissue evidence="1">Liver</tissue>
    </source>
</reference>
<sequence>MATVWGLQFMLPLSHEEVHPAERVCSVLITAPLGAKCQPAALVPLRSLGLRFCFDKTSPCTRITVRRLEPKFVFCVCMKRPEPSPRDYKSLL</sequence>
<evidence type="ECO:0000313" key="1">
    <source>
        <dbReference type="EMBL" id="KAJ1113061.1"/>
    </source>
</evidence>
<name>A0AAV7NAE6_PLEWA</name>
<evidence type="ECO:0000313" key="2">
    <source>
        <dbReference type="Proteomes" id="UP001066276"/>
    </source>
</evidence>